<dbReference type="Proteomes" id="UP001183604">
    <property type="component" value="Unassembled WGS sequence"/>
</dbReference>
<dbReference type="AlphaFoldDB" id="A0A9X3PHL7"/>
<gene>
    <name evidence="3" type="ORF">J2S69_003252</name>
    <name evidence="2" type="ORF">O2L01_11600</name>
</gene>
<comment type="caution">
    <text evidence="2">The sequence shown here is derived from an EMBL/GenBank/DDBJ whole genome shotgun (WGS) entry which is preliminary data.</text>
</comment>
<dbReference type="Proteomes" id="UP001145799">
    <property type="component" value="Unassembled WGS sequence"/>
</dbReference>
<name>A0A9X3PHL7_9ACTN</name>
<keyword evidence="5" id="KW-1185">Reference proteome</keyword>
<dbReference type="RefSeq" id="WP_270122089.1">
    <property type="nucleotide sequence ID" value="NZ_BAAAOM010000004.1"/>
</dbReference>
<reference evidence="3 5" key="2">
    <citation type="submission" date="2023-07" db="EMBL/GenBank/DDBJ databases">
        <title>Sequencing the genomes of 1000 actinobacteria strains.</title>
        <authorList>
            <person name="Klenk H.-P."/>
        </authorList>
    </citation>
    <scope>NUCLEOTIDE SEQUENCE [LARGE SCALE GENOMIC DNA]</scope>
    <source>
        <strain evidence="3 5">DSM 44724</strain>
    </source>
</reference>
<keyword evidence="1" id="KW-0812">Transmembrane</keyword>
<evidence type="ECO:0000313" key="5">
    <source>
        <dbReference type="Proteomes" id="UP001183604"/>
    </source>
</evidence>
<protein>
    <recommendedName>
        <fullName evidence="6">Septum formation-related domain-containing protein</fullName>
    </recommendedName>
</protein>
<keyword evidence="1" id="KW-1133">Transmembrane helix</keyword>
<organism evidence="2 4">
    <name type="scientific">Glycomyces lechevalierae</name>
    <dbReference type="NCBI Taxonomy" id="256034"/>
    <lineage>
        <taxon>Bacteria</taxon>
        <taxon>Bacillati</taxon>
        <taxon>Actinomycetota</taxon>
        <taxon>Actinomycetes</taxon>
        <taxon>Glycomycetales</taxon>
        <taxon>Glycomycetaceae</taxon>
        <taxon>Glycomyces</taxon>
    </lineage>
</organism>
<evidence type="ECO:0000313" key="4">
    <source>
        <dbReference type="Proteomes" id="UP001145799"/>
    </source>
</evidence>
<dbReference type="EMBL" id="JAVDYD010000001">
    <property type="protein sequence ID" value="MDR7339533.1"/>
    <property type="molecule type" value="Genomic_DNA"/>
</dbReference>
<evidence type="ECO:0000256" key="1">
    <source>
        <dbReference type="SAM" id="Phobius"/>
    </source>
</evidence>
<keyword evidence="1" id="KW-0472">Membrane</keyword>
<evidence type="ECO:0008006" key="6">
    <source>
        <dbReference type="Google" id="ProtNLM"/>
    </source>
</evidence>
<reference evidence="2" key="1">
    <citation type="submission" date="2022-12" db="EMBL/GenBank/DDBJ databases">
        <title>Gycomyces niveus sp.nov., a novel actinomycete isolated from soil in Shouguang.</title>
        <authorList>
            <person name="Yang X."/>
        </authorList>
    </citation>
    <scope>NUCLEOTIDE SEQUENCE</scope>
    <source>
        <strain evidence="2">DSM 44724</strain>
    </source>
</reference>
<accession>A0A9X3PHL7</accession>
<sequence length="242" mass="25388">MNLISETPIRRLLALGGVVLAGGVALSGCSLLADASNDETSGTEVSSEQYDAVADAKAGDCLPEEMLVEDSPNFAVDCSDPTAFWTLTAIEADPGLTAEADGSLADPTPIYDLCGESVAAQVPGATWSDWNLVYDQTTFEVNYLFCVEALGNPSALGTTPTVPDVGECFNSTAAEFQYGVLACDSPDVDSEVVDVFEVDPAMWATAEADAESMAMGECEGDWTYYSAAVDQFGRTAAIYCTN</sequence>
<evidence type="ECO:0000313" key="3">
    <source>
        <dbReference type="EMBL" id="MDR7339533.1"/>
    </source>
</evidence>
<feature type="transmembrane region" description="Helical" evidence="1">
    <location>
        <begin position="12"/>
        <end position="33"/>
    </location>
</feature>
<proteinExistence type="predicted"/>
<dbReference type="EMBL" id="JAPZVQ010000005">
    <property type="protein sequence ID" value="MDA1385629.1"/>
    <property type="molecule type" value="Genomic_DNA"/>
</dbReference>
<evidence type="ECO:0000313" key="2">
    <source>
        <dbReference type="EMBL" id="MDA1385629.1"/>
    </source>
</evidence>